<organism evidence="3 4">
    <name type="scientific">Lichenicoccus roseus</name>
    <dbReference type="NCBI Taxonomy" id="2683649"/>
    <lineage>
        <taxon>Bacteria</taxon>
        <taxon>Pseudomonadati</taxon>
        <taxon>Pseudomonadota</taxon>
        <taxon>Alphaproteobacteria</taxon>
        <taxon>Acetobacterales</taxon>
        <taxon>Acetobacteraceae</taxon>
        <taxon>Lichenicoccus</taxon>
    </lineage>
</organism>
<name>A0A5R9J3N0_9PROT</name>
<feature type="signal peptide" evidence="2">
    <location>
        <begin position="1"/>
        <end position="23"/>
    </location>
</feature>
<evidence type="ECO:0000313" key="3">
    <source>
        <dbReference type="EMBL" id="TLU71107.1"/>
    </source>
</evidence>
<dbReference type="GO" id="GO:1990281">
    <property type="term" value="C:efflux pump complex"/>
    <property type="evidence" value="ECO:0007669"/>
    <property type="project" value="TreeGrafter"/>
</dbReference>
<dbReference type="Gene3D" id="2.40.420.20">
    <property type="match status" value="1"/>
</dbReference>
<dbReference type="AlphaFoldDB" id="A0A5R9J3N0"/>
<dbReference type="InterPro" id="IPR006143">
    <property type="entry name" value="RND_pump_MFP"/>
</dbReference>
<proteinExistence type="inferred from homology"/>
<accession>A0A5R9J3N0</accession>
<dbReference type="PANTHER" id="PTHR30469">
    <property type="entry name" value="MULTIDRUG RESISTANCE PROTEIN MDTA"/>
    <property type="match status" value="1"/>
</dbReference>
<sequence length="349" mass="36026">MRRILRNACLLLASATTPLAAFAVGAVTKAEPAPSVLVTTIKPVSGTLPDRIEAYGMAVPANNATQTLSLLQEGRVRQILRAPGEAVQRGAPILEWEASALARQGWEQARTQLALALQERAHAALLLERHLGTRDQLDQATKALADAQASVDALRREGADRLIRTVTAPFDGTVVAVPVAAGDRVAAGATLATLARNDGIVVTVGVDPDRLADLHPGQAAIVQALRGGPARPASVLRVDAALNPRSRLVDVDLAATAGQVLPGSDMRAEITVGTLSGWLVPHAAVLEDGGGAYLFQADAGKAVLVKVAVLALDGDTDLVTGPIVASQPIVRTGASQLDNGDALHEATAP</sequence>
<reference evidence="3 4" key="1">
    <citation type="submission" date="2019-05" db="EMBL/GenBank/DDBJ databases">
        <authorList>
            <person name="Pankratov T."/>
            <person name="Grouzdev D."/>
        </authorList>
    </citation>
    <scope>NUCLEOTIDE SEQUENCE [LARGE SCALE GENOMIC DNA]</scope>
    <source>
        <strain evidence="3 4">KEBCLARHB70R</strain>
    </source>
</reference>
<evidence type="ECO:0000256" key="2">
    <source>
        <dbReference type="SAM" id="SignalP"/>
    </source>
</evidence>
<dbReference type="Gene3D" id="1.10.287.470">
    <property type="entry name" value="Helix hairpin bin"/>
    <property type="match status" value="1"/>
</dbReference>
<feature type="chain" id="PRO_5024402436" evidence="2">
    <location>
        <begin position="24"/>
        <end position="349"/>
    </location>
</feature>
<dbReference type="Gene3D" id="2.40.50.100">
    <property type="match status" value="1"/>
</dbReference>
<evidence type="ECO:0000313" key="4">
    <source>
        <dbReference type="Proteomes" id="UP000305654"/>
    </source>
</evidence>
<dbReference type="GO" id="GO:0015562">
    <property type="term" value="F:efflux transmembrane transporter activity"/>
    <property type="evidence" value="ECO:0007669"/>
    <property type="project" value="TreeGrafter"/>
</dbReference>
<dbReference type="EMBL" id="VCDI01000008">
    <property type="protein sequence ID" value="TLU71107.1"/>
    <property type="molecule type" value="Genomic_DNA"/>
</dbReference>
<comment type="caution">
    <text evidence="3">The sequence shown here is derived from an EMBL/GenBank/DDBJ whole genome shotgun (WGS) entry which is preliminary data.</text>
</comment>
<dbReference type="PANTHER" id="PTHR30469:SF15">
    <property type="entry name" value="HLYD FAMILY OF SECRETION PROTEINS"/>
    <property type="match status" value="1"/>
</dbReference>
<gene>
    <name evidence="3" type="ORF">FE263_18195</name>
</gene>
<keyword evidence="4" id="KW-1185">Reference proteome</keyword>
<dbReference type="SUPFAM" id="SSF111369">
    <property type="entry name" value="HlyD-like secretion proteins"/>
    <property type="match status" value="1"/>
</dbReference>
<dbReference type="NCBIfam" id="TIGR01730">
    <property type="entry name" value="RND_mfp"/>
    <property type="match status" value="1"/>
</dbReference>
<dbReference type="Proteomes" id="UP000305654">
    <property type="component" value="Unassembled WGS sequence"/>
</dbReference>
<keyword evidence="2" id="KW-0732">Signal</keyword>
<dbReference type="OrthoDB" id="9806939at2"/>
<evidence type="ECO:0000256" key="1">
    <source>
        <dbReference type="ARBA" id="ARBA00009477"/>
    </source>
</evidence>
<protein>
    <submittedName>
        <fullName evidence="3">Efflux RND transporter periplasmic adaptor subunit</fullName>
    </submittedName>
</protein>
<dbReference type="RefSeq" id="WP_138327464.1">
    <property type="nucleotide sequence ID" value="NZ_VCDI01000008.1"/>
</dbReference>
<comment type="similarity">
    <text evidence="1">Belongs to the membrane fusion protein (MFP) (TC 8.A.1) family.</text>
</comment>
<dbReference type="Gene3D" id="2.40.30.170">
    <property type="match status" value="1"/>
</dbReference>